<organism evidence="7 8">
    <name type="scientific">Streptomyces bobili</name>
    <dbReference type="NCBI Taxonomy" id="67280"/>
    <lineage>
        <taxon>Bacteria</taxon>
        <taxon>Bacillati</taxon>
        <taxon>Actinomycetota</taxon>
        <taxon>Actinomycetes</taxon>
        <taxon>Kitasatosporales</taxon>
        <taxon>Streptomycetaceae</taxon>
        <taxon>Streptomyces</taxon>
    </lineage>
</organism>
<dbReference type="GeneID" id="93767277"/>
<accession>A0ABZ1RAT2</accession>
<dbReference type="EMBL" id="CP108038">
    <property type="protein sequence ID" value="WUN91840.1"/>
    <property type="molecule type" value="Genomic_DNA"/>
</dbReference>
<dbReference type="InterPro" id="IPR011251">
    <property type="entry name" value="Luciferase-like_dom"/>
</dbReference>
<dbReference type="Pfam" id="PF00296">
    <property type="entry name" value="Bac_luciferase"/>
    <property type="match status" value="1"/>
</dbReference>
<keyword evidence="2" id="KW-0288">FMN</keyword>
<evidence type="ECO:0000313" key="8">
    <source>
        <dbReference type="Proteomes" id="UP001432071"/>
    </source>
</evidence>
<dbReference type="Gene3D" id="3.20.20.30">
    <property type="entry name" value="Luciferase-like domain"/>
    <property type="match status" value="1"/>
</dbReference>
<keyword evidence="4" id="KW-0503">Monooxygenase</keyword>
<gene>
    <name evidence="7" type="ORF">OHT53_39865</name>
</gene>
<evidence type="ECO:0000256" key="4">
    <source>
        <dbReference type="ARBA" id="ARBA00023033"/>
    </source>
</evidence>
<dbReference type="PANTHER" id="PTHR42847:SF9">
    <property type="entry name" value="BLL6451 PROTEIN"/>
    <property type="match status" value="1"/>
</dbReference>
<proteinExistence type="predicted"/>
<evidence type="ECO:0000256" key="1">
    <source>
        <dbReference type="ARBA" id="ARBA00022630"/>
    </source>
</evidence>
<keyword evidence="8" id="KW-1185">Reference proteome</keyword>
<feature type="region of interest" description="Disordered" evidence="5">
    <location>
        <begin position="329"/>
        <end position="354"/>
    </location>
</feature>
<keyword evidence="1" id="KW-0285">Flavoprotein</keyword>
<protein>
    <submittedName>
        <fullName evidence="7">LLM class flavin-dependent oxidoreductase</fullName>
    </submittedName>
</protein>
<feature type="region of interest" description="Disordered" evidence="5">
    <location>
        <begin position="1"/>
        <end position="20"/>
    </location>
</feature>
<feature type="domain" description="Luciferase-like" evidence="6">
    <location>
        <begin position="36"/>
        <end position="320"/>
    </location>
</feature>
<evidence type="ECO:0000256" key="3">
    <source>
        <dbReference type="ARBA" id="ARBA00023002"/>
    </source>
</evidence>
<evidence type="ECO:0000313" key="7">
    <source>
        <dbReference type="EMBL" id="WUN91840.1"/>
    </source>
</evidence>
<evidence type="ECO:0000256" key="2">
    <source>
        <dbReference type="ARBA" id="ARBA00022643"/>
    </source>
</evidence>
<evidence type="ECO:0000259" key="6">
    <source>
        <dbReference type="Pfam" id="PF00296"/>
    </source>
</evidence>
<dbReference type="InterPro" id="IPR036661">
    <property type="entry name" value="Luciferase-like_sf"/>
</dbReference>
<dbReference type="CDD" id="cd01094">
    <property type="entry name" value="Alkanesulfonate_monoxygenase"/>
    <property type="match status" value="1"/>
</dbReference>
<sequence>MELDIRGGVRAAPLPGTTPGERAALRFAPDLRDRDADPEHIARTARENEQDGLDSALVVQSSSWPDPWLVAGWALAATQRLRIAVAHRVGTTSPTVAARSLATLDRLSGGRAAAHVIVGSSDADVARDGDPLDKEARYRRAGEYLEIFRRALTERQDFDHEGEFYTLRGARSGLFPNPRAELLSFGGSSPAGVELAARHAEVYAVPTLPLTATRRHIARVSASAAVHGRCLRIWRQVIVVTAPTDEEAEARARHIRYEAVRLASGPRAEQWLDAVQLDRDRERGRAAARDDSRGLSAYVDRSLAGAYVGSPATVAARIGLLRSVPRTFRPPPAVPPMRGAVGDTESDRPGRAAVGRAPWTRTPVLAPAGGRGAALRTYCRAVLVATISMAT</sequence>
<evidence type="ECO:0000256" key="5">
    <source>
        <dbReference type="SAM" id="MobiDB-lite"/>
    </source>
</evidence>
<dbReference type="InterPro" id="IPR050172">
    <property type="entry name" value="SsuD_RutA_monooxygenase"/>
</dbReference>
<dbReference type="SUPFAM" id="SSF51679">
    <property type="entry name" value="Bacterial luciferase-like"/>
    <property type="match status" value="1"/>
</dbReference>
<reference evidence="7" key="1">
    <citation type="submission" date="2022-10" db="EMBL/GenBank/DDBJ databases">
        <title>The complete genomes of actinobacterial strains from the NBC collection.</title>
        <authorList>
            <person name="Joergensen T.S."/>
            <person name="Alvarez Arevalo M."/>
            <person name="Sterndorff E.B."/>
            <person name="Faurdal D."/>
            <person name="Vuksanovic O."/>
            <person name="Mourched A.-S."/>
            <person name="Charusanti P."/>
            <person name="Shaw S."/>
            <person name="Blin K."/>
            <person name="Weber T."/>
        </authorList>
    </citation>
    <scope>NUCLEOTIDE SEQUENCE</scope>
    <source>
        <strain evidence="7">NBC_00302</strain>
    </source>
</reference>
<dbReference type="RefSeq" id="WP_328737569.1">
    <property type="nucleotide sequence ID" value="NZ_CP108038.1"/>
</dbReference>
<dbReference type="PANTHER" id="PTHR42847">
    <property type="entry name" value="ALKANESULFONATE MONOOXYGENASE"/>
    <property type="match status" value="1"/>
</dbReference>
<name>A0ABZ1RAT2_9ACTN</name>
<dbReference type="Proteomes" id="UP001432071">
    <property type="component" value="Chromosome"/>
</dbReference>
<keyword evidence="3" id="KW-0560">Oxidoreductase</keyword>